<dbReference type="Proteomes" id="UP000236319">
    <property type="component" value="Unassembled WGS sequence"/>
</dbReference>
<keyword evidence="1 2" id="KW-0694">RNA-binding</keyword>
<dbReference type="AlphaFoldDB" id="A0A2H6K6X0"/>
<gene>
    <name evidence="4" type="ORF">BOVATA_002220</name>
</gene>
<dbReference type="Gene3D" id="3.30.70.330">
    <property type="match status" value="1"/>
</dbReference>
<dbReference type="GO" id="GO:0061574">
    <property type="term" value="C:ASAP complex"/>
    <property type="evidence" value="ECO:0007669"/>
    <property type="project" value="TreeGrafter"/>
</dbReference>
<accession>A0A2H6K6X0</accession>
<keyword evidence="5" id="KW-1185">Reference proteome</keyword>
<dbReference type="OrthoDB" id="252020at2759"/>
<dbReference type="EMBL" id="BDSA01000001">
    <property type="protein sequence ID" value="GBE58729.1"/>
    <property type="molecule type" value="Genomic_DNA"/>
</dbReference>
<dbReference type="GO" id="GO:0005737">
    <property type="term" value="C:cytoplasm"/>
    <property type="evidence" value="ECO:0007669"/>
    <property type="project" value="TreeGrafter"/>
</dbReference>
<dbReference type="GO" id="GO:0000398">
    <property type="term" value="P:mRNA splicing, via spliceosome"/>
    <property type="evidence" value="ECO:0007669"/>
    <property type="project" value="TreeGrafter"/>
</dbReference>
<proteinExistence type="predicted"/>
<dbReference type="InterPro" id="IPR012677">
    <property type="entry name" value="Nucleotide-bd_a/b_plait_sf"/>
</dbReference>
<dbReference type="GO" id="GO:0005654">
    <property type="term" value="C:nucleoplasm"/>
    <property type="evidence" value="ECO:0007669"/>
    <property type="project" value="TreeGrafter"/>
</dbReference>
<dbReference type="RefSeq" id="XP_028864972.1">
    <property type="nucleotide sequence ID" value="XM_029009139.1"/>
</dbReference>
<dbReference type="InterPro" id="IPR035979">
    <property type="entry name" value="RBD_domain_sf"/>
</dbReference>
<feature type="domain" description="RRM" evidence="3">
    <location>
        <begin position="10"/>
        <end position="88"/>
    </location>
</feature>
<name>A0A2H6K6X0_9APIC</name>
<sequence>MSDINSVEETAVYVAPVSPNVSEDHLREIMGNFGSVGAIEIASIDTPDGAARIAKIAYQSTEAVESAIQHMDKGEIDGLRVRVTTKQPEPQDIPKTTV</sequence>
<protein>
    <submittedName>
        <fullName evidence="4">RNA-binding with serine-rich domain 1-like protein</fullName>
    </submittedName>
</protein>
<comment type="caution">
    <text evidence="4">The sequence shown here is derived from an EMBL/GenBank/DDBJ whole genome shotgun (WGS) entry which is preliminary data.</text>
</comment>
<dbReference type="InterPro" id="IPR000504">
    <property type="entry name" value="RRM_dom"/>
</dbReference>
<evidence type="ECO:0000313" key="4">
    <source>
        <dbReference type="EMBL" id="GBE58729.1"/>
    </source>
</evidence>
<dbReference type="PROSITE" id="PS50102">
    <property type="entry name" value="RRM"/>
    <property type="match status" value="1"/>
</dbReference>
<dbReference type="GO" id="GO:0003723">
    <property type="term" value="F:RNA binding"/>
    <property type="evidence" value="ECO:0007669"/>
    <property type="project" value="UniProtKB-UniRule"/>
</dbReference>
<dbReference type="Pfam" id="PF00076">
    <property type="entry name" value="RRM_1"/>
    <property type="match status" value="1"/>
</dbReference>
<evidence type="ECO:0000256" key="2">
    <source>
        <dbReference type="PROSITE-ProRule" id="PRU00176"/>
    </source>
</evidence>
<dbReference type="GeneID" id="39872499"/>
<dbReference type="PANTHER" id="PTHR15481">
    <property type="entry name" value="RIBONUCLEIC ACID BINDING PROTEIN S1"/>
    <property type="match status" value="1"/>
</dbReference>
<dbReference type="PANTHER" id="PTHR15481:SF0">
    <property type="entry name" value="LD23870P-RELATED"/>
    <property type="match status" value="1"/>
</dbReference>
<organism evidence="4 5">
    <name type="scientific">Babesia ovata</name>
    <dbReference type="NCBI Taxonomy" id="189622"/>
    <lineage>
        <taxon>Eukaryota</taxon>
        <taxon>Sar</taxon>
        <taxon>Alveolata</taxon>
        <taxon>Apicomplexa</taxon>
        <taxon>Aconoidasida</taxon>
        <taxon>Piroplasmida</taxon>
        <taxon>Babesiidae</taxon>
        <taxon>Babesia</taxon>
    </lineage>
</organism>
<dbReference type="SUPFAM" id="SSF54928">
    <property type="entry name" value="RNA-binding domain, RBD"/>
    <property type="match status" value="1"/>
</dbReference>
<dbReference type="VEuPathDB" id="PiroplasmaDB:BOVATA_002220"/>
<evidence type="ECO:0000256" key="1">
    <source>
        <dbReference type="ARBA" id="ARBA00022884"/>
    </source>
</evidence>
<dbReference type="SMART" id="SM00360">
    <property type="entry name" value="RRM"/>
    <property type="match status" value="1"/>
</dbReference>
<evidence type="ECO:0000313" key="5">
    <source>
        <dbReference type="Proteomes" id="UP000236319"/>
    </source>
</evidence>
<reference evidence="4 5" key="1">
    <citation type="journal article" date="2017" name="BMC Genomics">
        <title>Whole-genome assembly of Babesia ovata and comparative genomics between closely related pathogens.</title>
        <authorList>
            <person name="Yamagishi J."/>
            <person name="Asada M."/>
            <person name="Hakimi H."/>
            <person name="Tanaka T.Q."/>
            <person name="Sugimoto C."/>
            <person name="Kawazu S."/>
        </authorList>
    </citation>
    <scope>NUCLEOTIDE SEQUENCE [LARGE SCALE GENOMIC DNA]</scope>
    <source>
        <strain evidence="4 5">Miyake</strain>
    </source>
</reference>
<evidence type="ECO:0000259" key="3">
    <source>
        <dbReference type="PROSITE" id="PS50102"/>
    </source>
</evidence>